<reference evidence="1" key="1">
    <citation type="submission" date="2022-03" db="EMBL/GenBank/DDBJ databases">
        <authorList>
            <person name="Alioto T."/>
            <person name="Alioto T."/>
            <person name="Gomez Garrido J."/>
        </authorList>
    </citation>
    <scope>NUCLEOTIDE SEQUENCE</scope>
</reference>
<organism evidence="1 2">
    <name type="scientific">Pelobates cultripes</name>
    <name type="common">Western spadefoot toad</name>
    <dbReference type="NCBI Taxonomy" id="61616"/>
    <lineage>
        <taxon>Eukaryota</taxon>
        <taxon>Metazoa</taxon>
        <taxon>Chordata</taxon>
        <taxon>Craniata</taxon>
        <taxon>Vertebrata</taxon>
        <taxon>Euteleostomi</taxon>
        <taxon>Amphibia</taxon>
        <taxon>Batrachia</taxon>
        <taxon>Anura</taxon>
        <taxon>Pelobatoidea</taxon>
        <taxon>Pelobatidae</taxon>
        <taxon>Pelobates</taxon>
    </lineage>
</organism>
<evidence type="ECO:0000313" key="1">
    <source>
        <dbReference type="EMBL" id="CAH2330388.1"/>
    </source>
</evidence>
<comment type="caution">
    <text evidence="1">The sequence shown here is derived from an EMBL/GenBank/DDBJ whole genome shotgun (WGS) entry which is preliminary data.</text>
</comment>
<accession>A0AAD1TM56</accession>
<feature type="non-terminal residue" evidence="1">
    <location>
        <position position="207"/>
    </location>
</feature>
<sequence>MTDLLDCHRQIAITTKQNKLRPSLDLAEQLNTLYTTEYAQCRENQEHAPQTNVYHTSGKATKYLASRLHNKYSSSKIAHEIGNDGLKKVTPKDISHEFASFYSKLYNLKEMGSTHNAITEELTSLQTPNFPSHPHVLHSHLLCQAMAREILTHLTHFYSNTRLQDFRTLQSRNSPTVQQFSYRQLHSFLHKYDTQVSPSLLANEKPT</sequence>
<dbReference type="EMBL" id="CAKOES020000618">
    <property type="protein sequence ID" value="CAH2330388.1"/>
    <property type="molecule type" value="Genomic_DNA"/>
</dbReference>
<gene>
    <name evidence="1" type="ORF">PECUL_23A031771</name>
</gene>
<keyword evidence="2" id="KW-1185">Reference proteome</keyword>
<protein>
    <submittedName>
        <fullName evidence="1">Uncharacterized protein</fullName>
    </submittedName>
</protein>
<dbReference type="AlphaFoldDB" id="A0AAD1TM56"/>
<evidence type="ECO:0000313" key="2">
    <source>
        <dbReference type="Proteomes" id="UP001295444"/>
    </source>
</evidence>
<name>A0AAD1TM56_PELCU</name>
<proteinExistence type="predicted"/>
<dbReference type="Proteomes" id="UP001295444">
    <property type="component" value="Unassembled WGS sequence"/>
</dbReference>